<dbReference type="Pfam" id="PF04359">
    <property type="entry name" value="DUF493"/>
    <property type="match status" value="1"/>
</dbReference>
<evidence type="ECO:0000256" key="1">
    <source>
        <dbReference type="ARBA" id="ARBA00008460"/>
    </source>
</evidence>
<dbReference type="InParanoid" id="A0A6N7ETD8"/>
<name>A0A6N7ETD8_9GAMM</name>
<dbReference type="EMBL" id="WHNW01000003">
    <property type="protein sequence ID" value="MPV85821.1"/>
    <property type="molecule type" value="Genomic_DNA"/>
</dbReference>
<dbReference type="HAMAP" id="MF_00659">
    <property type="entry name" value="UPF0250"/>
    <property type="match status" value="1"/>
</dbReference>
<dbReference type="Proteomes" id="UP000471298">
    <property type="component" value="Unassembled WGS sequence"/>
</dbReference>
<sequence>MNQPVNQSTSEKPLIEFPTHFPIKAFGEHHDRFKNAVTQIIELHVETIHIIEWREQPSKGGNYCAITITVVAQSQQQLDAIYMDLTDCEHVTMAL</sequence>
<reference evidence="3 4" key="1">
    <citation type="submission" date="2019-10" db="EMBL/GenBank/DDBJ databases">
        <title>Cardiobacteriales fam. a chemoheterotrophic member of the order Cardiobacteriales, and proposal of Cardiobacteriales fam. nov.</title>
        <authorList>
            <person name="Wang C."/>
        </authorList>
    </citation>
    <scope>NUCLEOTIDE SEQUENCE [LARGE SCALE GENOMIC DNA]</scope>
    <source>
        <strain evidence="3 4">ML27</strain>
    </source>
</reference>
<gene>
    <name evidence="3" type="ORF">GCU85_03590</name>
</gene>
<dbReference type="AlphaFoldDB" id="A0A6N7ETD8"/>
<keyword evidence="4" id="KW-1185">Reference proteome</keyword>
<evidence type="ECO:0000256" key="2">
    <source>
        <dbReference type="HAMAP-Rule" id="MF_00659"/>
    </source>
</evidence>
<dbReference type="InterPro" id="IPR007454">
    <property type="entry name" value="UPF0250_YbeD-like"/>
</dbReference>
<dbReference type="SUPFAM" id="SSF117991">
    <property type="entry name" value="YbeD/HP0495-like"/>
    <property type="match status" value="1"/>
</dbReference>
<proteinExistence type="inferred from homology"/>
<dbReference type="FunCoup" id="A0A6N7ETD8">
    <property type="interactions" value="129"/>
</dbReference>
<dbReference type="GO" id="GO:0005829">
    <property type="term" value="C:cytosol"/>
    <property type="evidence" value="ECO:0007669"/>
    <property type="project" value="TreeGrafter"/>
</dbReference>
<dbReference type="PANTHER" id="PTHR38036">
    <property type="entry name" value="UPF0250 PROTEIN YBED"/>
    <property type="match status" value="1"/>
</dbReference>
<evidence type="ECO:0000313" key="3">
    <source>
        <dbReference type="EMBL" id="MPV85821.1"/>
    </source>
</evidence>
<dbReference type="Gene3D" id="3.30.70.260">
    <property type="match status" value="1"/>
</dbReference>
<accession>A0A6N7ETD8</accession>
<organism evidence="3 4">
    <name type="scientific">Ostreibacterium oceani</name>
    <dbReference type="NCBI Taxonomy" id="2654998"/>
    <lineage>
        <taxon>Bacteria</taxon>
        <taxon>Pseudomonadati</taxon>
        <taxon>Pseudomonadota</taxon>
        <taxon>Gammaproteobacteria</taxon>
        <taxon>Cardiobacteriales</taxon>
        <taxon>Ostreibacteriaceae</taxon>
        <taxon>Ostreibacterium</taxon>
    </lineage>
</organism>
<comment type="similarity">
    <text evidence="1 2">Belongs to the UPF0250 family.</text>
</comment>
<dbReference type="PANTHER" id="PTHR38036:SF1">
    <property type="entry name" value="UPF0250 PROTEIN YBED"/>
    <property type="match status" value="1"/>
</dbReference>
<dbReference type="InterPro" id="IPR027471">
    <property type="entry name" value="YbeD-like_sf"/>
</dbReference>
<dbReference type="RefSeq" id="WP_152809458.1">
    <property type="nucleotide sequence ID" value="NZ_WHNW01000003.1"/>
</dbReference>
<evidence type="ECO:0000313" key="4">
    <source>
        <dbReference type="Proteomes" id="UP000471298"/>
    </source>
</evidence>
<comment type="caution">
    <text evidence="3">The sequence shown here is derived from an EMBL/GenBank/DDBJ whole genome shotgun (WGS) entry which is preliminary data.</text>
</comment>
<protein>
    <recommendedName>
        <fullName evidence="2">UPF0250 protein GCU85_03590</fullName>
    </recommendedName>
</protein>